<feature type="compositionally biased region" description="Basic and acidic residues" evidence="1">
    <location>
        <begin position="628"/>
        <end position="642"/>
    </location>
</feature>
<protein>
    <submittedName>
        <fullName evidence="4">Uncharacterized protein C3orf20 homolog isoform X1</fullName>
    </submittedName>
</protein>
<dbReference type="KEGG" id="gsh:117364161"/>
<dbReference type="PANTHER" id="PTHR23093">
    <property type="entry name" value="SIMILAR TO CHROMOSOME 3 OPEN READING FRAME 20"/>
    <property type="match status" value="1"/>
</dbReference>
<dbReference type="OrthoDB" id="6351677at2759"/>
<evidence type="ECO:0000313" key="3">
    <source>
        <dbReference type="Proteomes" id="UP000515159"/>
    </source>
</evidence>
<feature type="domain" description="FAM194 C-terminal" evidence="2">
    <location>
        <begin position="354"/>
        <end position="514"/>
    </location>
</feature>
<dbReference type="RefSeq" id="XP_033808969.1">
    <property type="nucleotide sequence ID" value="XM_033953078.1"/>
</dbReference>
<sequence length="938" mass="105492">MTASTLIPGPLFFHDQTKTRKSKRVKKMPEELPFDVKTMNVNPRLAAIINSLSKKQKAGHMGEKNEEVLLKDDAAGKEKLAVVPEILTSTMMKDEVEDPKLSQVPPSNEDLQMSPFDEYKYTAPTLLCELGNLLDFFSPYEMSLPQGLVNVLNQSWKELTEGAVYPKKHWRAPVDCGTKAGAQEQGDKPAGSEVAITEKVKKVKNNKNKKCATQAENTKEKNREAAPNKPPGNKVPVTHPQLHVTISFSMSSRMCVEQGWIFQNKDPESEEREWNAMYRWAVERLQLAQLSINKQSCDLKEKGFHKAVILRHYDDSKKEAFSKPKKQACEISTSFVLQNGKPLIPEIKKKDPVLKKLHYSLIDGSSLTYYPSGHLAVCQSHSGLPCGGIYSNIYSNTLPQSMLASFTPFGLGSVSLPDSNIIVLMFNQKGGMTMDREGEVTKEWRWPPTGRLNEPVIVQVNEYMTVRIAGQFAISLIFKFQQESIRLSVSSLQGVVPQPSEELDLLLTKEKFSSKAAKQLAKGNRKKPKEKEAKKPVKKELVLSELVKTLEIPEVDLGPANDFSAITELRKLQRKVKNILDDWMEHYRIAAGIDSPHMRQMSSAPRKTARKRKIQSAVAPSVAQDLQTSRENDPSGPEDHPWLSRFQSAPAGNAQWDISKSSPSPRSSLLNSFFRQDQASVTESGFNNPPRGQSLNKSGIHLVPPMPVASLLHDQSLWCNSHMTCPVVLRRIAMGEESQQCRCSNHQIPFVTDLAFDHLIRNRMSALEQIIVVCVISSVDPEDDPSEGKLEQLYERKNQFRSMPCMQSRLDSFRLLKYDVSTANELPGGNSTLLVQRHNIAPGMFLMYIQGKLLFANYIFNGYSKSIKDFLKQIVKTRSDYLMGHSLPHDFKFRTAVLQDSVTFTILTGSQKKDDSSSSIKLESFLQDPKADSDRQRK</sequence>
<reference evidence="4" key="1">
    <citation type="submission" date="2025-08" db="UniProtKB">
        <authorList>
            <consortium name="RefSeq"/>
        </authorList>
    </citation>
    <scope>IDENTIFICATION</scope>
</reference>
<feature type="region of interest" description="Disordered" evidence="1">
    <location>
        <begin position="911"/>
        <end position="938"/>
    </location>
</feature>
<accession>A0A6P8RTW2</accession>
<feature type="region of interest" description="Disordered" evidence="1">
    <location>
        <begin position="213"/>
        <end position="238"/>
    </location>
</feature>
<dbReference type="InParanoid" id="A0A6P8RTW2"/>
<dbReference type="PANTHER" id="PTHR23093:SF16">
    <property type="entry name" value="FAM194 C-TERMINAL DOMAIN-CONTAINING PROTEIN"/>
    <property type="match status" value="1"/>
</dbReference>
<dbReference type="AlphaFoldDB" id="A0A6P8RTW2"/>
<dbReference type="Proteomes" id="UP000515159">
    <property type="component" value="Chromosome 7"/>
</dbReference>
<dbReference type="InterPro" id="IPR029281">
    <property type="entry name" value="FAM194_C"/>
</dbReference>
<evidence type="ECO:0000256" key="1">
    <source>
        <dbReference type="SAM" id="MobiDB-lite"/>
    </source>
</evidence>
<evidence type="ECO:0000313" key="4">
    <source>
        <dbReference type="RefSeq" id="XP_033808969.1"/>
    </source>
</evidence>
<dbReference type="Pfam" id="PF14977">
    <property type="entry name" value="FAM194"/>
    <property type="match status" value="1"/>
</dbReference>
<gene>
    <name evidence="4" type="primary">C7H3orf20</name>
</gene>
<name>A0A6P8RTW2_GEOSA</name>
<keyword evidence="3" id="KW-1185">Reference proteome</keyword>
<dbReference type="CTD" id="125639901"/>
<proteinExistence type="predicted"/>
<feature type="compositionally biased region" description="Basic and acidic residues" evidence="1">
    <location>
        <begin position="929"/>
        <end position="938"/>
    </location>
</feature>
<dbReference type="GeneID" id="117364161"/>
<organism evidence="3 4">
    <name type="scientific">Geotrypetes seraphini</name>
    <name type="common">Gaboon caecilian</name>
    <name type="synonym">Caecilia seraphini</name>
    <dbReference type="NCBI Taxonomy" id="260995"/>
    <lineage>
        <taxon>Eukaryota</taxon>
        <taxon>Metazoa</taxon>
        <taxon>Chordata</taxon>
        <taxon>Craniata</taxon>
        <taxon>Vertebrata</taxon>
        <taxon>Euteleostomi</taxon>
        <taxon>Amphibia</taxon>
        <taxon>Gymnophiona</taxon>
        <taxon>Geotrypetes</taxon>
    </lineage>
</organism>
<feature type="region of interest" description="Disordered" evidence="1">
    <location>
        <begin position="596"/>
        <end position="645"/>
    </location>
</feature>
<feature type="compositionally biased region" description="Basic and acidic residues" evidence="1">
    <location>
        <begin position="217"/>
        <end position="226"/>
    </location>
</feature>
<dbReference type="FunCoup" id="A0A6P8RTW2">
    <property type="interactions" value="160"/>
</dbReference>
<evidence type="ECO:0000259" key="2">
    <source>
        <dbReference type="Pfam" id="PF14977"/>
    </source>
</evidence>